<feature type="chain" id="PRO_5023872358" description="Pectinesterase inhibitor domain-containing protein" evidence="1">
    <location>
        <begin position="21"/>
        <end position="161"/>
    </location>
</feature>
<dbReference type="EMBL" id="CM018043">
    <property type="protein sequence ID" value="KAA8530447.1"/>
    <property type="molecule type" value="Genomic_DNA"/>
</dbReference>
<evidence type="ECO:0000256" key="1">
    <source>
        <dbReference type="SAM" id="SignalP"/>
    </source>
</evidence>
<reference evidence="2 3" key="1">
    <citation type="submission" date="2019-09" db="EMBL/GenBank/DDBJ databases">
        <title>A chromosome-level genome assembly of the Chinese tupelo Nyssa sinensis.</title>
        <authorList>
            <person name="Yang X."/>
            <person name="Kang M."/>
            <person name="Yang Y."/>
            <person name="Xiong H."/>
            <person name="Wang M."/>
            <person name="Zhang Z."/>
            <person name="Wang Z."/>
            <person name="Wu H."/>
            <person name="Ma T."/>
            <person name="Liu J."/>
            <person name="Xi Z."/>
        </authorList>
    </citation>
    <scope>NUCLEOTIDE SEQUENCE [LARGE SCALE GENOMIC DNA]</scope>
    <source>
        <strain evidence="2">J267</strain>
        <tissue evidence="2">Leaf</tissue>
    </source>
</reference>
<sequence length="161" mass="17554">MGMVGKKTFFLAFLVMTVSATATSLSRAAVSSQRTKLKSWCKGAIDECLEEEVEYLMDSDINARLLQQGGKDPFTNFTTINIKTIGAYCDRGKYASCIPDENQKQNSSARSTSTVISCLGGIDSACTTAWAWHETAAQATQAYSRGPDFFSDPCRSHIYCG</sequence>
<dbReference type="Proteomes" id="UP000325577">
    <property type="component" value="Linkage Group LG2"/>
</dbReference>
<organism evidence="2 3">
    <name type="scientific">Nyssa sinensis</name>
    <dbReference type="NCBI Taxonomy" id="561372"/>
    <lineage>
        <taxon>Eukaryota</taxon>
        <taxon>Viridiplantae</taxon>
        <taxon>Streptophyta</taxon>
        <taxon>Embryophyta</taxon>
        <taxon>Tracheophyta</taxon>
        <taxon>Spermatophyta</taxon>
        <taxon>Magnoliopsida</taxon>
        <taxon>eudicotyledons</taxon>
        <taxon>Gunneridae</taxon>
        <taxon>Pentapetalae</taxon>
        <taxon>asterids</taxon>
        <taxon>Cornales</taxon>
        <taxon>Nyssaceae</taxon>
        <taxon>Nyssa</taxon>
    </lineage>
</organism>
<keyword evidence="3" id="KW-1185">Reference proteome</keyword>
<dbReference type="AlphaFoldDB" id="A0A5J5ALR6"/>
<keyword evidence="1" id="KW-0732">Signal</keyword>
<evidence type="ECO:0000313" key="2">
    <source>
        <dbReference type="EMBL" id="KAA8530447.1"/>
    </source>
</evidence>
<feature type="signal peptide" evidence="1">
    <location>
        <begin position="1"/>
        <end position="20"/>
    </location>
</feature>
<proteinExistence type="predicted"/>
<gene>
    <name evidence="2" type="ORF">F0562_005156</name>
</gene>
<evidence type="ECO:0000313" key="3">
    <source>
        <dbReference type="Proteomes" id="UP000325577"/>
    </source>
</evidence>
<name>A0A5J5ALR6_9ASTE</name>
<protein>
    <recommendedName>
        <fullName evidence="4">Pectinesterase inhibitor domain-containing protein</fullName>
    </recommendedName>
</protein>
<accession>A0A5J5ALR6</accession>
<evidence type="ECO:0008006" key="4">
    <source>
        <dbReference type="Google" id="ProtNLM"/>
    </source>
</evidence>